<dbReference type="EMBL" id="JAVKGT010000034">
    <property type="protein sequence ID" value="MDR5712720.1"/>
    <property type="molecule type" value="Genomic_DNA"/>
</dbReference>
<dbReference type="RefSeq" id="WP_310538093.1">
    <property type="nucleotide sequence ID" value="NZ_BAAAOC010000077.1"/>
</dbReference>
<evidence type="ECO:0000313" key="4">
    <source>
        <dbReference type="Proteomes" id="UP001260872"/>
    </source>
</evidence>
<feature type="compositionally biased region" description="Polar residues" evidence="1">
    <location>
        <begin position="253"/>
        <end position="263"/>
    </location>
</feature>
<keyword evidence="4" id="KW-1185">Reference proteome</keyword>
<reference evidence="4" key="1">
    <citation type="submission" date="2023-07" db="EMBL/GenBank/DDBJ databases">
        <title>Description of three actinobacteria isolated from air of manufacturing shop in a pharmaceutical factory.</title>
        <authorList>
            <person name="Zhang D.-F."/>
        </authorList>
    </citation>
    <scope>NUCLEOTIDE SEQUENCE [LARGE SCALE GENOMIC DNA]</scope>
    <source>
        <strain evidence="4">CCTCC AB 207010</strain>
    </source>
</reference>
<evidence type="ECO:0000256" key="1">
    <source>
        <dbReference type="SAM" id="MobiDB-lite"/>
    </source>
</evidence>
<name>A0ABU1FVL9_9MICC</name>
<feature type="transmembrane region" description="Helical" evidence="2">
    <location>
        <begin position="137"/>
        <end position="161"/>
    </location>
</feature>
<feature type="transmembrane region" description="Helical" evidence="2">
    <location>
        <begin position="173"/>
        <end position="193"/>
    </location>
</feature>
<keyword evidence="2" id="KW-1133">Transmembrane helix</keyword>
<accession>A0ABU1FVL9</accession>
<comment type="caution">
    <text evidence="3">The sequence shown here is derived from an EMBL/GenBank/DDBJ whole genome shotgun (WGS) entry which is preliminary data.</text>
</comment>
<feature type="transmembrane region" description="Helical" evidence="2">
    <location>
        <begin position="213"/>
        <end position="234"/>
    </location>
</feature>
<evidence type="ECO:0000313" key="3">
    <source>
        <dbReference type="EMBL" id="MDR5712720.1"/>
    </source>
</evidence>
<protein>
    <submittedName>
        <fullName evidence="3">Pr6Pr family membrane protein</fullName>
    </submittedName>
</protein>
<feature type="transmembrane region" description="Helical" evidence="2">
    <location>
        <begin position="80"/>
        <end position="100"/>
    </location>
</feature>
<sequence>MLRTIHAGAGKAASMTHAAQDGGWQHSAWARTVHGLVALLSASGLVSSLYLGWTRDTDLPAGVGYSGGFSAGWDHMLNQGAYFTFLSGTLVCLTSGLLALRPERRSLVFGALRLCGVVCIVITGLVFNLLLREGGTLSGIMLFNDTVLHVMLPVVAPLVWLVVGPRGHISGRVVPLSLTVPLAWLAVTLLRGPALDWYPYVILDVPGMGYEGVGIYIGAILLGYLVLACALWGVDRLIAAGTGASGATRSGRPGTSTPPRSCP</sequence>
<gene>
    <name evidence="3" type="ORF">RH857_11365</name>
</gene>
<feature type="compositionally biased region" description="Low complexity" evidence="1">
    <location>
        <begin position="243"/>
        <end position="252"/>
    </location>
</feature>
<evidence type="ECO:0000256" key="2">
    <source>
        <dbReference type="SAM" id="Phobius"/>
    </source>
</evidence>
<organism evidence="3 4">
    <name type="scientific">Nesterenkonia flava</name>
    <dbReference type="NCBI Taxonomy" id="469799"/>
    <lineage>
        <taxon>Bacteria</taxon>
        <taxon>Bacillati</taxon>
        <taxon>Actinomycetota</taxon>
        <taxon>Actinomycetes</taxon>
        <taxon>Micrococcales</taxon>
        <taxon>Micrococcaceae</taxon>
        <taxon>Nesterenkonia</taxon>
    </lineage>
</organism>
<keyword evidence="2" id="KW-0812">Transmembrane</keyword>
<feature type="transmembrane region" description="Helical" evidence="2">
    <location>
        <begin position="107"/>
        <end position="131"/>
    </location>
</feature>
<feature type="transmembrane region" description="Helical" evidence="2">
    <location>
        <begin position="33"/>
        <end position="53"/>
    </location>
</feature>
<proteinExistence type="predicted"/>
<dbReference type="Proteomes" id="UP001260872">
    <property type="component" value="Unassembled WGS sequence"/>
</dbReference>
<dbReference type="InterPro" id="IPR049713">
    <property type="entry name" value="Pr6Pr-like"/>
</dbReference>
<keyword evidence="2" id="KW-0472">Membrane</keyword>
<dbReference type="NCBIfam" id="NF038065">
    <property type="entry name" value="Pr6Pr"/>
    <property type="match status" value="1"/>
</dbReference>
<feature type="region of interest" description="Disordered" evidence="1">
    <location>
        <begin position="243"/>
        <end position="263"/>
    </location>
</feature>